<protein>
    <submittedName>
        <fullName evidence="1">Uncharacterized protein</fullName>
    </submittedName>
</protein>
<reference evidence="1" key="1">
    <citation type="submission" date="2020-08" db="EMBL/GenBank/DDBJ databases">
        <title>Multicomponent nature underlies the extraordinary mechanical properties of spider dragline silk.</title>
        <authorList>
            <person name="Kono N."/>
            <person name="Nakamura H."/>
            <person name="Mori M."/>
            <person name="Yoshida Y."/>
            <person name="Ohtoshi R."/>
            <person name="Malay A.D."/>
            <person name="Moran D.A.P."/>
            <person name="Tomita M."/>
            <person name="Numata K."/>
            <person name="Arakawa K."/>
        </authorList>
    </citation>
    <scope>NUCLEOTIDE SEQUENCE</scope>
</reference>
<keyword evidence="2" id="KW-1185">Reference proteome</keyword>
<dbReference type="Proteomes" id="UP000887013">
    <property type="component" value="Unassembled WGS sequence"/>
</dbReference>
<dbReference type="OrthoDB" id="6420971at2759"/>
<comment type="caution">
    <text evidence="1">The sequence shown here is derived from an EMBL/GenBank/DDBJ whole genome shotgun (WGS) entry which is preliminary data.</text>
</comment>
<sequence length="226" mass="26181">MPWEQYLIGCPRTYYSLLGKNSTTYAQGPNPLRLHPCYSLLNSEETKQEKCELPIQSYKEESIDSTIESPDVIPADSQVYAPDTKSIHLECTRRMNEEMYKILKQKQDNYDSLLSTNDPSRSEIVEDMSYTDLGVRGYHKRSVPLHMEPPTEYADVYRHGVRTQVLPLPVSDALDKHAPELPLINNVQQNTRECIRGDRIQDVDFEVWKLENFRNRSISDKRSIKG</sequence>
<accession>A0A8X6P4U4</accession>
<gene>
    <name evidence="1" type="primary">X975_02725</name>
    <name evidence="1" type="ORF">NPIL_700572</name>
</gene>
<organism evidence="1 2">
    <name type="scientific">Nephila pilipes</name>
    <name type="common">Giant wood spider</name>
    <name type="synonym">Nephila maculata</name>
    <dbReference type="NCBI Taxonomy" id="299642"/>
    <lineage>
        <taxon>Eukaryota</taxon>
        <taxon>Metazoa</taxon>
        <taxon>Ecdysozoa</taxon>
        <taxon>Arthropoda</taxon>
        <taxon>Chelicerata</taxon>
        <taxon>Arachnida</taxon>
        <taxon>Araneae</taxon>
        <taxon>Araneomorphae</taxon>
        <taxon>Entelegynae</taxon>
        <taxon>Araneoidea</taxon>
        <taxon>Nephilidae</taxon>
        <taxon>Nephila</taxon>
    </lineage>
</organism>
<dbReference type="AlphaFoldDB" id="A0A8X6P4U4"/>
<dbReference type="EMBL" id="BMAW01064869">
    <property type="protein sequence ID" value="GFT47585.1"/>
    <property type="molecule type" value="Genomic_DNA"/>
</dbReference>
<evidence type="ECO:0000313" key="1">
    <source>
        <dbReference type="EMBL" id="GFT47585.1"/>
    </source>
</evidence>
<evidence type="ECO:0000313" key="2">
    <source>
        <dbReference type="Proteomes" id="UP000887013"/>
    </source>
</evidence>
<name>A0A8X6P4U4_NEPPI</name>
<proteinExistence type="predicted"/>